<dbReference type="OrthoDB" id="185373at2759"/>
<dbReference type="PROSITE" id="PS51375">
    <property type="entry name" value="PPR"/>
    <property type="match status" value="3"/>
</dbReference>
<feature type="region of interest" description="Disordered" evidence="4">
    <location>
        <begin position="743"/>
        <end position="775"/>
    </location>
</feature>
<dbReference type="AlphaFoldDB" id="A0A1Y1IE79"/>
<evidence type="ECO:0000256" key="3">
    <source>
        <dbReference type="PROSITE-ProRule" id="PRU00708"/>
    </source>
</evidence>
<comment type="similarity">
    <text evidence="1">Belongs to the PPR family. P subfamily.</text>
</comment>
<feature type="compositionally biased region" description="Basic and acidic residues" evidence="4">
    <location>
        <begin position="72"/>
        <end position="87"/>
    </location>
</feature>
<name>A0A1Y1IE79_KLENI</name>
<gene>
    <name evidence="5" type="ORF">KFL_003260100</name>
</gene>
<feature type="compositionally biased region" description="Basic and acidic residues" evidence="4">
    <location>
        <begin position="155"/>
        <end position="171"/>
    </location>
</feature>
<dbReference type="InterPro" id="IPR011990">
    <property type="entry name" value="TPR-like_helical_dom_sf"/>
</dbReference>
<dbReference type="STRING" id="105231.A0A1Y1IE79"/>
<dbReference type="InterPro" id="IPR044179">
    <property type="entry name" value="PPR5-like"/>
</dbReference>
<proteinExistence type="inferred from homology"/>
<dbReference type="Gene3D" id="1.25.40.10">
    <property type="entry name" value="Tetratricopeptide repeat domain"/>
    <property type="match status" value="4"/>
</dbReference>
<dbReference type="PANTHER" id="PTHR47874">
    <property type="entry name" value="EXPRESSED PROTEIN"/>
    <property type="match status" value="1"/>
</dbReference>
<feature type="repeat" description="PPR" evidence="3">
    <location>
        <begin position="419"/>
        <end position="453"/>
    </location>
</feature>
<organism evidence="5 6">
    <name type="scientific">Klebsormidium nitens</name>
    <name type="common">Green alga</name>
    <name type="synonym">Ulothrix nitens</name>
    <dbReference type="NCBI Taxonomy" id="105231"/>
    <lineage>
        <taxon>Eukaryota</taxon>
        <taxon>Viridiplantae</taxon>
        <taxon>Streptophyta</taxon>
        <taxon>Klebsormidiophyceae</taxon>
        <taxon>Klebsormidiales</taxon>
        <taxon>Klebsormidiaceae</taxon>
        <taxon>Klebsormidium</taxon>
    </lineage>
</organism>
<dbReference type="Pfam" id="PF13812">
    <property type="entry name" value="PPR_3"/>
    <property type="match status" value="1"/>
</dbReference>
<evidence type="ECO:0000313" key="5">
    <source>
        <dbReference type="EMBL" id="GAQ87027.1"/>
    </source>
</evidence>
<feature type="region of interest" description="Disordered" evidence="4">
    <location>
        <begin position="155"/>
        <end position="180"/>
    </location>
</feature>
<evidence type="ECO:0000256" key="4">
    <source>
        <dbReference type="SAM" id="MobiDB-lite"/>
    </source>
</evidence>
<dbReference type="GO" id="GO:0003723">
    <property type="term" value="F:RNA binding"/>
    <property type="evidence" value="ECO:0000318"/>
    <property type="project" value="GO_Central"/>
</dbReference>
<dbReference type="GO" id="GO:0003729">
    <property type="term" value="F:mRNA binding"/>
    <property type="evidence" value="ECO:0007669"/>
    <property type="project" value="InterPro"/>
</dbReference>
<evidence type="ECO:0000256" key="1">
    <source>
        <dbReference type="ARBA" id="ARBA00007626"/>
    </source>
</evidence>
<keyword evidence="6" id="KW-1185">Reference proteome</keyword>
<evidence type="ECO:0000313" key="6">
    <source>
        <dbReference type="Proteomes" id="UP000054558"/>
    </source>
</evidence>
<sequence>MAAAQVFRQAIKALCPRLSSLLDAPASALRPLSSVAATQLAEPSPEPLIPPVDDQGASFLRDTSHIERRAGLAAREQPHRTDFERQDPGQQPAESRSFGRTLDAQLERGGDVASTSGQSFEGAAALHKSEGVANDSVESQDLKRVYRRVTAANVDPEHFSERRGRGSDRPRASPNSPKLSLIRDGETASFLKRSDIDPSFQHALPPDQNQYVEAIITHMARIEPPEVEEYLAKNLGRLDARTMFFVVMRLARRGYGWRAYEVLSWYRQQEFYVADPTLYHMCIYALQEEDHHLGWKYFRALVSDGCGTSHTAYVKLLRFTSQSSAFWRSFEMLEEMRRHVPGRPDVRDFNNLLGNLLRSRRPIPCEKVFLKMSISEGNFGVEPDIVSYNTLMSCYAREGHYRKVEALLVQMQRAHIEPDSYTCSTVVQAYGKANLLVRAIRAFEEMRAAGYRPNLIVYNSLLTTLAKAMMPKYADRVVKLVEDYAAMMKADGYEPDSSTRKALVLAYSKAGMFEKSEEIISGIQAKGEPVRPLLWHAYITGFAEMGRVADTMRTIERFCAEGYQPGFVVRNAMLMAYAKSGDLAKAEEELRGMRADGVELMQGSCNAVLAAYSHAGQTHKIAPFFKMMEESGVPASTVTYKVLIAAYGDAGQFEMVDELMNFIRDFQHVKLIAFNQLVRTYAQANKIDKMEEAFGIIKYRNFRPGKVIIDEMAQAYERAGLEDKAAQFQQLLRQVQEQNTDDYFGFLEDADEQPPDADDKKEGQRKGSEHRDQAG</sequence>
<feature type="compositionally biased region" description="Basic and acidic residues" evidence="4">
    <location>
        <begin position="757"/>
        <end position="775"/>
    </location>
</feature>
<accession>A0A1Y1IE79</accession>
<reference evidence="5 6" key="1">
    <citation type="journal article" date="2014" name="Nat. Commun.">
        <title>Klebsormidium flaccidum genome reveals primary factors for plant terrestrial adaptation.</title>
        <authorList>
            <person name="Hori K."/>
            <person name="Maruyama F."/>
            <person name="Fujisawa T."/>
            <person name="Togashi T."/>
            <person name="Yamamoto N."/>
            <person name="Seo M."/>
            <person name="Sato S."/>
            <person name="Yamada T."/>
            <person name="Mori H."/>
            <person name="Tajima N."/>
            <person name="Moriyama T."/>
            <person name="Ikeuchi M."/>
            <person name="Watanabe M."/>
            <person name="Wada H."/>
            <person name="Kobayashi K."/>
            <person name="Saito M."/>
            <person name="Masuda T."/>
            <person name="Sasaki-Sekimoto Y."/>
            <person name="Mashiguchi K."/>
            <person name="Awai K."/>
            <person name="Shimojima M."/>
            <person name="Masuda S."/>
            <person name="Iwai M."/>
            <person name="Nobusawa T."/>
            <person name="Narise T."/>
            <person name="Kondo S."/>
            <person name="Saito H."/>
            <person name="Sato R."/>
            <person name="Murakawa M."/>
            <person name="Ihara Y."/>
            <person name="Oshima-Yamada Y."/>
            <person name="Ohtaka K."/>
            <person name="Satoh M."/>
            <person name="Sonobe K."/>
            <person name="Ishii M."/>
            <person name="Ohtani R."/>
            <person name="Kanamori-Sato M."/>
            <person name="Honoki R."/>
            <person name="Miyazaki D."/>
            <person name="Mochizuki H."/>
            <person name="Umetsu J."/>
            <person name="Higashi K."/>
            <person name="Shibata D."/>
            <person name="Kamiya Y."/>
            <person name="Sato N."/>
            <person name="Nakamura Y."/>
            <person name="Tabata S."/>
            <person name="Ida S."/>
            <person name="Kurokawa K."/>
            <person name="Ohta H."/>
        </authorList>
    </citation>
    <scope>NUCLEOTIDE SEQUENCE [LARGE SCALE GENOMIC DNA]</scope>
    <source>
        <strain evidence="5 6">NIES-2285</strain>
    </source>
</reference>
<protein>
    <submittedName>
        <fullName evidence="5">Putative Pentatricopeptide repeat domain containing protein</fullName>
    </submittedName>
</protein>
<dbReference type="NCBIfam" id="TIGR00756">
    <property type="entry name" value="PPR"/>
    <property type="match status" value="2"/>
</dbReference>
<dbReference type="InterPro" id="IPR002885">
    <property type="entry name" value="PPR_rpt"/>
</dbReference>
<dbReference type="Proteomes" id="UP000054558">
    <property type="component" value="Unassembled WGS sequence"/>
</dbReference>
<feature type="repeat" description="PPR" evidence="3">
    <location>
        <begin position="566"/>
        <end position="600"/>
    </location>
</feature>
<keyword evidence="2" id="KW-0677">Repeat</keyword>
<feature type="region of interest" description="Disordered" evidence="4">
    <location>
        <begin position="72"/>
        <end position="97"/>
    </location>
</feature>
<dbReference type="EMBL" id="DF237275">
    <property type="protein sequence ID" value="GAQ87027.1"/>
    <property type="molecule type" value="Genomic_DNA"/>
</dbReference>
<feature type="repeat" description="PPR" evidence="3">
    <location>
        <begin position="384"/>
        <end position="418"/>
    </location>
</feature>
<dbReference type="PANTHER" id="PTHR47874:SF4">
    <property type="entry name" value="EXPRESSED PROTEIN"/>
    <property type="match status" value="1"/>
</dbReference>
<evidence type="ECO:0000256" key="2">
    <source>
        <dbReference type="ARBA" id="ARBA00022737"/>
    </source>
</evidence>
<dbReference type="Pfam" id="PF13041">
    <property type="entry name" value="PPR_2"/>
    <property type="match status" value="1"/>
</dbReference>